<reference evidence="16" key="1">
    <citation type="submission" date="2022-11" db="UniProtKB">
        <authorList>
            <consortium name="EnsemblMetazoa"/>
        </authorList>
    </citation>
    <scope>IDENTIFICATION</scope>
</reference>
<evidence type="ECO:0000256" key="3">
    <source>
        <dbReference type="ARBA" id="ARBA00004745"/>
    </source>
</evidence>
<keyword evidence="13" id="KW-0496">Mitochondrion</keyword>
<keyword evidence="8" id="KW-0677">Repeat</keyword>
<evidence type="ECO:0000256" key="2">
    <source>
        <dbReference type="ARBA" id="ARBA00004173"/>
    </source>
</evidence>
<dbReference type="AlphaFoldDB" id="A0A913ZDY0"/>
<dbReference type="PROSITE" id="PS00978">
    <property type="entry name" value="FAD_G3PDH_2"/>
    <property type="match status" value="1"/>
</dbReference>
<dbReference type="PANTHER" id="PTHR11985:SF15">
    <property type="entry name" value="GLYCEROL-3-PHOSPHATE DEHYDROGENASE, MITOCHONDRIAL"/>
    <property type="match status" value="1"/>
</dbReference>
<dbReference type="InterPro" id="IPR018247">
    <property type="entry name" value="EF_Hand_1_Ca_BS"/>
</dbReference>
<evidence type="ECO:0000256" key="9">
    <source>
        <dbReference type="ARBA" id="ARBA00022827"/>
    </source>
</evidence>
<feature type="domain" description="EF-hand" evidence="15">
    <location>
        <begin position="661"/>
        <end position="696"/>
    </location>
</feature>
<dbReference type="RefSeq" id="XP_038049164.1">
    <property type="nucleotide sequence ID" value="XM_038193236.1"/>
</dbReference>
<dbReference type="InterPro" id="IPR000447">
    <property type="entry name" value="G3P_DH_FAD-dep"/>
</dbReference>
<evidence type="ECO:0000313" key="16">
    <source>
        <dbReference type="EnsemblMetazoa" id="XP_038049165.1"/>
    </source>
</evidence>
<evidence type="ECO:0000256" key="13">
    <source>
        <dbReference type="ARBA" id="ARBA00023128"/>
    </source>
</evidence>
<dbReference type="FunFam" id="1.10.8.870:FF:000001">
    <property type="entry name" value="Glycerol-3-phosphate dehydrogenase"/>
    <property type="match status" value="1"/>
</dbReference>
<protein>
    <recommendedName>
        <fullName evidence="5 14">Glycerol-3-phosphate dehydrogenase</fullName>
        <ecNumber evidence="5 14">1.1.5.3</ecNumber>
    </recommendedName>
</protein>
<comment type="subcellular location">
    <subcellularLocation>
        <location evidence="2">Mitochondrion</location>
    </subcellularLocation>
</comment>
<keyword evidence="6 14" id="KW-0285">Flavoprotein</keyword>
<evidence type="ECO:0000313" key="17">
    <source>
        <dbReference type="Proteomes" id="UP000887568"/>
    </source>
</evidence>
<dbReference type="RefSeq" id="XP_038049165.1">
    <property type="nucleotide sequence ID" value="XM_038193237.1"/>
</dbReference>
<evidence type="ECO:0000256" key="12">
    <source>
        <dbReference type="ARBA" id="ARBA00023002"/>
    </source>
</evidence>
<evidence type="ECO:0000256" key="7">
    <source>
        <dbReference type="ARBA" id="ARBA00022723"/>
    </source>
</evidence>
<dbReference type="PROSITE" id="PS00018">
    <property type="entry name" value="EF_HAND_1"/>
    <property type="match status" value="1"/>
</dbReference>
<dbReference type="GO" id="GO:0005739">
    <property type="term" value="C:mitochondrion"/>
    <property type="evidence" value="ECO:0007669"/>
    <property type="project" value="UniProtKB-SubCell"/>
</dbReference>
<dbReference type="SUPFAM" id="SSF47473">
    <property type="entry name" value="EF-hand"/>
    <property type="match status" value="1"/>
</dbReference>
<dbReference type="SUPFAM" id="SSF51905">
    <property type="entry name" value="FAD/NAD(P)-binding domain"/>
    <property type="match status" value="1"/>
</dbReference>
<dbReference type="PROSITE" id="PS50222">
    <property type="entry name" value="EF_HAND_2"/>
    <property type="match status" value="2"/>
</dbReference>
<dbReference type="EnsemblMetazoa" id="XM_038193237.1">
    <property type="protein sequence ID" value="XP_038049165.1"/>
    <property type="gene ID" value="LOC119722855"/>
</dbReference>
<dbReference type="PRINTS" id="PR01001">
    <property type="entry name" value="FADG3PDH"/>
</dbReference>
<name>A0A913ZDY0_PATMI</name>
<dbReference type="CDD" id="cd00051">
    <property type="entry name" value="EFh"/>
    <property type="match status" value="1"/>
</dbReference>
<dbReference type="Proteomes" id="UP000887568">
    <property type="component" value="Unplaced"/>
</dbReference>
<comment type="pathway">
    <text evidence="3">Polyol metabolism; glycerol degradation.</text>
</comment>
<dbReference type="Pfam" id="PF01266">
    <property type="entry name" value="DAO"/>
    <property type="match status" value="1"/>
</dbReference>
<evidence type="ECO:0000256" key="4">
    <source>
        <dbReference type="ARBA" id="ARBA00007330"/>
    </source>
</evidence>
<evidence type="ECO:0000256" key="6">
    <source>
        <dbReference type="ARBA" id="ARBA00022630"/>
    </source>
</evidence>
<proteinExistence type="inferred from homology"/>
<dbReference type="EnsemblMetazoa" id="XM_038193236.1">
    <property type="protein sequence ID" value="XP_038049164.1"/>
    <property type="gene ID" value="LOC119722855"/>
</dbReference>
<dbReference type="SMART" id="SM00054">
    <property type="entry name" value="EFh"/>
    <property type="match status" value="2"/>
</dbReference>
<sequence length="728" mass="80234">MASSSRLRKVAIGGGLLAAGALLAGYVVNKNSAKKLSKNRQAHVVAAELRNAHLSMPLPTREQQIQSLQSTHEFDVLVIGGGATGCGVALDSVSRGLKTALVEMYDFSAGTSSRSTKLIHGGVRYLEKAIKGLDLEQYRLVKEALHERANLLEIAPHLSSALPIMLPVYKWWQLPYFWAGIKMYDLVAGRQRLKPSYLLSKSRTLELFPMLKKEKLVGGIVYYDGQHNDARMNIAIALTAARMGATVANHTEVLSLIKSTDSSGKEVVKGALVRDKITGKEYSVLAKSVINATGPFTDSIRKMAEPEATSICEPSSGIHIVLPGYYSPEAMGLLDPSTSDGRVIFFLPWQNFTLAGTTDNPCAVTHNPGPTEDEIQFILNEIKDYLSLDVAVRRGDVLAAWSGIRPLVRDPKAKNTESIARNHVIDISSNKVVTIAGGKWTTYRSMAKDAVDAAVKTCSLKPRNDSLTDGLVLEGGHGWTPNMFIRLIQDFGLDDEVARHLSETYGDKAVEVARMANLTGKRWPVVGKKLAQHFPYLEAEVTYAVKEYACTAIDVLARRTRLAFLNVMAAEEALPRIIEIMAKELGWSAATQKLELEKAVRFLNVEMGYNCHSSLMKVPIQFGKEEVAKYTKRFHLLDKDSKGYITPIDMRNFLSSVGETITEDQLRDMLHEVDCNKNGRVELDEFLQLMSAIKTGAMANVRLEIALKMGDRKVIPTDRSGGESNWDP</sequence>
<dbReference type="InterPro" id="IPR002048">
    <property type="entry name" value="EF_hand_dom"/>
</dbReference>
<dbReference type="GeneID" id="119722855"/>
<dbReference type="OrthoDB" id="264015at2759"/>
<dbReference type="InterPro" id="IPR031656">
    <property type="entry name" value="DAO_C"/>
</dbReference>
<evidence type="ECO:0000256" key="1">
    <source>
        <dbReference type="ARBA" id="ARBA00001974"/>
    </source>
</evidence>
<comment type="catalytic activity">
    <reaction evidence="14">
        <text>a quinone + sn-glycerol 3-phosphate = dihydroxyacetone phosphate + a quinol</text>
        <dbReference type="Rhea" id="RHEA:18977"/>
        <dbReference type="ChEBI" id="CHEBI:24646"/>
        <dbReference type="ChEBI" id="CHEBI:57597"/>
        <dbReference type="ChEBI" id="CHEBI:57642"/>
        <dbReference type="ChEBI" id="CHEBI:132124"/>
        <dbReference type="EC" id="1.1.5.3"/>
    </reaction>
</comment>
<dbReference type="PROSITE" id="PS00977">
    <property type="entry name" value="FAD_G3PDH_1"/>
    <property type="match status" value="1"/>
</dbReference>
<keyword evidence="7" id="KW-0479">Metal-binding</keyword>
<dbReference type="Gene3D" id="3.30.9.10">
    <property type="entry name" value="D-Amino Acid Oxidase, subunit A, domain 2"/>
    <property type="match status" value="1"/>
</dbReference>
<evidence type="ECO:0000256" key="8">
    <source>
        <dbReference type="ARBA" id="ARBA00022737"/>
    </source>
</evidence>
<keyword evidence="17" id="KW-1185">Reference proteome</keyword>
<dbReference type="SUPFAM" id="SSF54373">
    <property type="entry name" value="FAD-linked reductases, C-terminal domain"/>
    <property type="match status" value="1"/>
</dbReference>
<feature type="domain" description="EF-hand" evidence="15">
    <location>
        <begin position="625"/>
        <end position="660"/>
    </location>
</feature>
<accession>A0A913ZDY0</accession>
<dbReference type="Gene3D" id="1.10.238.10">
    <property type="entry name" value="EF-hand"/>
    <property type="match status" value="1"/>
</dbReference>
<dbReference type="InterPro" id="IPR011992">
    <property type="entry name" value="EF-hand-dom_pair"/>
</dbReference>
<dbReference type="Pfam" id="PF13499">
    <property type="entry name" value="EF-hand_7"/>
    <property type="match status" value="1"/>
</dbReference>
<dbReference type="GO" id="GO:0006072">
    <property type="term" value="P:glycerol-3-phosphate metabolic process"/>
    <property type="evidence" value="ECO:0007669"/>
    <property type="project" value="UniProtKB-UniRule"/>
</dbReference>
<keyword evidence="12 14" id="KW-0560">Oxidoreductase</keyword>
<comment type="similarity">
    <text evidence="4 14">Belongs to the FAD-dependent glycerol-3-phosphate dehydrogenase family.</text>
</comment>
<comment type="cofactor">
    <cofactor evidence="1 14">
        <name>FAD</name>
        <dbReference type="ChEBI" id="CHEBI:57692"/>
    </cofactor>
</comment>
<dbReference type="Pfam" id="PF16901">
    <property type="entry name" value="DAO_C"/>
    <property type="match status" value="1"/>
</dbReference>
<dbReference type="GO" id="GO:0004368">
    <property type="term" value="F:glycerol-3-phosphate dehydrogenase (quinone) activity"/>
    <property type="evidence" value="ECO:0007669"/>
    <property type="project" value="UniProtKB-EC"/>
</dbReference>
<evidence type="ECO:0000256" key="14">
    <source>
        <dbReference type="RuleBase" id="RU361217"/>
    </source>
</evidence>
<organism evidence="16 17">
    <name type="scientific">Patiria miniata</name>
    <name type="common">Bat star</name>
    <name type="synonym">Asterina miniata</name>
    <dbReference type="NCBI Taxonomy" id="46514"/>
    <lineage>
        <taxon>Eukaryota</taxon>
        <taxon>Metazoa</taxon>
        <taxon>Echinodermata</taxon>
        <taxon>Eleutherozoa</taxon>
        <taxon>Asterozoa</taxon>
        <taxon>Asteroidea</taxon>
        <taxon>Valvatacea</taxon>
        <taxon>Valvatida</taxon>
        <taxon>Asterinidae</taxon>
        <taxon>Patiria</taxon>
    </lineage>
</organism>
<dbReference type="OMA" id="PHIVKPM"/>
<evidence type="ECO:0000256" key="11">
    <source>
        <dbReference type="ARBA" id="ARBA00022946"/>
    </source>
</evidence>
<keyword evidence="10" id="KW-0106">Calcium</keyword>
<dbReference type="InterPro" id="IPR036188">
    <property type="entry name" value="FAD/NAD-bd_sf"/>
</dbReference>
<dbReference type="Gene3D" id="3.50.50.60">
    <property type="entry name" value="FAD/NAD(P)-binding domain"/>
    <property type="match status" value="1"/>
</dbReference>
<evidence type="ECO:0000256" key="5">
    <source>
        <dbReference type="ARBA" id="ARBA00013029"/>
    </source>
</evidence>
<dbReference type="Gene3D" id="1.10.8.870">
    <property type="entry name" value="Alpha-glycerophosphate oxidase, cap domain"/>
    <property type="match status" value="1"/>
</dbReference>
<dbReference type="GO" id="GO:0005509">
    <property type="term" value="F:calcium ion binding"/>
    <property type="evidence" value="ECO:0007669"/>
    <property type="project" value="InterPro"/>
</dbReference>
<dbReference type="PANTHER" id="PTHR11985">
    <property type="entry name" value="GLYCEROL-3-PHOSPHATE DEHYDROGENASE"/>
    <property type="match status" value="1"/>
</dbReference>
<evidence type="ECO:0000259" key="15">
    <source>
        <dbReference type="PROSITE" id="PS50222"/>
    </source>
</evidence>
<dbReference type="InterPro" id="IPR038299">
    <property type="entry name" value="DAO_C_sf"/>
</dbReference>
<dbReference type="InterPro" id="IPR006076">
    <property type="entry name" value="FAD-dep_OxRdtase"/>
</dbReference>
<keyword evidence="11" id="KW-0809">Transit peptide</keyword>
<keyword evidence="9" id="KW-0274">FAD</keyword>
<dbReference type="EC" id="1.1.5.3" evidence="5 14"/>
<dbReference type="FunFam" id="3.30.9.10:FF:000001">
    <property type="entry name" value="Glycerol-3-phosphate dehydrogenase"/>
    <property type="match status" value="1"/>
</dbReference>
<dbReference type="FunFam" id="1.10.238.10:FF:000178">
    <property type="entry name" value="Calmodulin-2 A"/>
    <property type="match status" value="1"/>
</dbReference>
<evidence type="ECO:0000256" key="10">
    <source>
        <dbReference type="ARBA" id="ARBA00022837"/>
    </source>
</evidence>